<name>A0A5C5RZI6_9ACTN</name>
<sequence length="338" mass="36525">MTRIAESVRSGHAVPLPSARGTISQWVINALESGDPASASAPDMTGVDAWSDDAQLALFICQEMHYRGWRGIDPALEWDPSIIAARVALENVLLAAVDRELEPHSTAVSAADALEGLARDSLRAGGAVERLRGAADGTRFRDYFAARSLYHLKEADPHAWVIPRLAPASKAPFVAVEFDEYGAGRGEDVHQCLYADLLEAMGMDHGYLDYLDRAPAAAIAPVTLMSAFGLRRAEMGAAIGHFAATEVTSPPGSARMVAALERIGAPEPAIRFYREHVEADAVHELVMRHDVVGAMIAADPCSERDIVRGIAAWRLAEDRLDDALLTAWRDGKTLVRDL</sequence>
<keyword evidence="2" id="KW-1185">Reference proteome</keyword>
<dbReference type="Gene3D" id="1.20.910.10">
    <property type="entry name" value="Heme oxygenase-like"/>
    <property type="match status" value="1"/>
</dbReference>
<dbReference type="OrthoDB" id="252872at2"/>
<gene>
    <name evidence="1" type="ORF">FK530_13105</name>
</gene>
<evidence type="ECO:0000313" key="1">
    <source>
        <dbReference type="EMBL" id="TWS28547.1"/>
    </source>
</evidence>
<dbReference type="SMART" id="SM01236">
    <property type="entry name" value="Haem_oxygenase_2"/>
    <property type="match status" value="1"/>
</dbReference>
<dbReference type="Pfam" id="PF14518">
    <property type="entry name" value="Haem_oxygenas_2"/>
    <property type="match status" value="1"/>
</dbReference>
<reference evidence="1 2" key="1">
    <citation type="submission" date="2019-06" db="EMBL/GenBank/DDBJ databases">
        <title>Tsukamurella conjunctivitidis sp. nov., Tsukamurella assacharolytica sp. nov. and Tsukamurella sputae sp. nov. isolated from patients with conjunctivitis, bacteraemia (lymphoma) and respiratory infection (sputum) in Hong Kong.</title>
        <authorList>
            <person name="Teng J.L.L."/>
            <person name="Lee H.H."/>
            <person name="Fong J.Y.H."/>
            <person name="Fok K.M.N."/>
            <person name="Lau S.K.P."/>
            <person name="Woo P.C.Y."/>
        </authorList>
    </citation>
    <scope>NUCLEOTIDE SEQUENCE [LARGE SCALE GENOMIC DNA]</scope>
    <source>
        <strain evidence="1 2">HKU72</strain>
    </source>
</reference>
<dbReference type="AlphaFoldDB" id="A0A5C5RZI6"/>
<organism evidence="1 2">
    <name type="scientific">Tsukamurella conjunctivitidis</name>
    <dbReference type="NCBI Taxonomy" id="2592068"/>
    <lineage>
        <taxon>Bacteria</taxon>
        <taxon>Bacillati</taxon>
        <taxon>Actinomycetota</taxon>
        <taxon>Actinomycetes</taxon>
        <taxon>Mycobacteriales</taxon>
        <taxon>Tsukamurellaceae</taxon>
        <taxon>Tsukamurella</taxon>
    </lineage>
</organism>
<dbReference type="RefSeq" id="WP_146487470.1">
    <property type="nucleotide sequence ID" value="NZ_VIGX01000006.1"/>
</dbReference>
<dbReference type="InterPro" id="IPR016084">
    <property type="entry name" value="Haem_Oase-like_multi-hlx"/>
</dbReference>
<dbReference type="SUPFAM" id="SSF48613">
    <property type="entry name" value="Heme oxygenase-like"/>
    <property type="match status" value="1"/>
</dbReference>
<proteinExistence type="predicted"/>
<dbReference type="EMBL" id="VIGX01000006">
    <property type="protein sequence ID" value="TWS28547.1"/>
    <property type="molecule type" value="Genomic_DNA"/>
</dbReference>
<comment type="caution">
    <text evidence="1">The sequence shown here is derived from an EMBL/GenBank/DDBJ whole genome shotgun (WGS) entry which is preliminary data.</text>
</comment>
<evidence type="ECO:0000313" key="2">
    <source>
        <dbReference type="Proteomes" id="UP000319375"/>
    </source>
</evidence>
<protein>
    <submittedName>
        <fullName evidence="1">Iron-containing redox enzyme family protein</fullName>
    </submittedName>
</protein>
<dbReference type="Proteomes" id="UP000319375">
    <property type="component" value="Unassembled WGS sequence"/>
</dbReference>
<accession>A0A5C5RZI6</accession>